<evidence type="ECO:0000313" key="6">
    <source>
        <dbReference type="Proteomes" id="UP000001876"/>
    </source>
</evidence>
<dbReference type="OrthoDB" id="497371at2759"/>
<keyword evidence="2" id="KW-0067">ATP-binding</keyword>
<dbReference type="KEGG" id="mpp:MICPUCDRAFT_62925"/>
<dbReference type="EMBL" id="GG663744">
    <property type="protein sequence ID" value="EEH54324.1"/>
    <property type="molecule type" value="Genomic_DNA"/>
</dbReference>
<dbReference type="RefSeq" id="XP_003061694.1">
    <property type="nucleotide sequence ID" value="XM_003061648.1"/>
</dbReference>
<evidence type="ECO:0000256" key="4">
    <source>
        <dbReference type="SAM" id="MobiDB-lite"/>
    </source>
</evidence>
<evidence type="ECO:0000256" key="2">
    <source>
        <dbReference type="ARBA" id="ARBA00022840"/>
    </source>
</evidence>
<protein>
    <submittedName>
        <fullName evidence="5">Predicted protein</fullName>
    </submittedName>
</protein>
<keyword evidence="1" id="KW-0547">Nucleotide-binding</keyword>
<evidence type="ECO:0000256" key="3">
    <source>
        <dbReference type="ARBA" id="ARBA00025768"/>
    </source>
</evidence>
<organism evidence="6">
    <name type="scientific">Micromonas pusilla (strain CCMP1545)</name>
    <name type="common">Picoplanktonic green alga</name>
    <dbReference type="NCBI Taxonomy" id="564608"/>
    <lineage>
        <taxon>Eukaryota</taxon>
        <taxon>Viridiplantae</taxon>
        <taxon>Chlorophyta</taxon>
        <taxon>Mamiellophyceae</taxon>
        <taxon>Mamiellales</taxon>
        <taxon>Mamiellaceae</taxon>
        <taxon>Micromonas</taxon>
    </lineage>
</organism>
<dbReference type="Proteomes" id="UP000001876">
    <property type="component" value="Unassembled WGS sequence"/>
</dbReference>
<sequence length="372" mass="39084">MQVPKSSPPLDGTRGAMGASSRPRDHTSCLVLVCGHPASGKSRAAADIASRVAAAVPDAPAPVVVSEDSLHIARNAGYAHGHAEKNTRASLKSTVDRLLRKDGPIVIVDSGCGIKGFRYELWCIARAAGARHCVVHVDAPIDDARRWNASRRRSDDDDDEKEWGGYDARIFEDLVVRFERPDGKNRWDAPLFTLRPPTATTTTTTNSTPALDDECGEYKDATREETLTAAVAAITGRGIGGGGGDGGGASGGGGNKVLAPCQATQPGLGASALSDTNLRAEMDLGVQEVIDVIVRAEAESGGGGGGRAEYAFGEGLPALRVAAPPSLQQLRRMKRTFLKMVGGGLARTTVARLVVKKMFIEYVAQSAEGSRD</sequence>
<dbReference type="PANTHER" id="PTHR12435">
    <property type="match status" value="1"/>
</dbReference>
<dbReference type="Gene3D" id="3.40.50.300">
    <property type="entry name" value="P-loop containing nucleotide triphosphate hydrolases"/>
    <property type="match status" value="1"/>
</dbReference>
<dbReference type="GO" id="GO:0005524">
    <property type="term" value="F:ATP binding"/>
    <property type="evidence" value="ECO:0007669"/>
    <property type="project" value="UniProtKB-KW"/>
</dbReference>
<dbReference type="AlphaFoldDB" id="C1N0T7"/>
<dbReference type="InterPro" id="IPR027417">
    <property type="entry name" value="P-loop_NTPase"/>
</dbReference>
<name>C1N0T7_MICPC</name>
<proteinExistence type="inferred from homology"/>
<accession>C1N0T7</accession>
<keyword evidence="6" id="KW-1185">Reference proteome</keyword>
<dbReference type="eggNOG" id="KOG3062">
    <property type="taxonomic scope" value="Eukaryota"/>
</dbReference>
<dbReference type="Pfam" id="PF08433">
    <property type="entry name" value="KTI12"/>
    <property type="match status" value="1"/>
</dbReference>
<dbReference type="InterPro" id="IPR013641">
    <property type="entry name" value="KTI12/PSTK"/>
</dbReference>
<feature type="compositionally biased region" description="Low complexity" evidence="4">
    <location>
        <begin position="189"/>
        <end position="210"/>
    </location>
</feature>
<dbReference type="GeneID" id="9686890"/>
<reference evidence="5 6" key="1">
    <citation type="journal article" date="2009" name="Science">
        <title>Green evolution and dynamic adaptations revealed by genomes of the marine picoeukaryotes Micromonas.</title>
        <authorList>
            <person name="Worden A.Z."/>
            <person name="Lee J.H."/>
            <person name="Mock T."/>
            <person name="Rouze P."/>
            <person name="Simmons M.P."/>
            <person name="Aerts A.L."/>
            <person name="Allen A.E."/>
            <person name="Cuvelier M.L."/>
            <person name="Derelle E."/>
            <person name="Everett M.V."/>
            <person name="Foulon E."/>
            <person name="Grimwood J."/>
            <person name="Gundlach H."/>
            <person name="Henrissat B."/>
            <person name="Napoli C."/>
            <person name="McDonald S.M."/>
            <person name="Parker M.S."/>
            <person name="Rombauts S."/>
            <person name="Salamov A."/>
            <person name="Von Dassow P."/>
            <person name="Badger J.H."/>
            <person name="Coutinho P.M."/>
            <person name="Demir E."/>
            <person name="Dubchak I."/>
            <person name="Gentemann C."/>
            <person name="Eikrem W."/>
            <person name="Gready J.E."/>
            <person name="John U."/>
            <person name="Lanier W."/>
            <person name="Lindquist E.A."/>
            <person name="Lucas S."/>
            <person name="Mayer K.F."/>
            <person name="Moreau H."/>
            <person name="Not F."/>
            <person name="Otillar R."/>
            <person name="Panaud O."/>
            <person name="Pangilinan J."/>
            <person name="Paulsen I."/>
            <person name="Piegu B."/>
            <person name="Poliakov A."/>
            <person name="Robbens S."/>
            <person name="Schmutz J."/>
            <person name="Toulza E."/>
            <person name="Wyss T."/>
            <person name="Zelensky A."/>
            <person name="Zhou K."/>
            <person name="Armbrust E.V."/>
            <person name="Bhattacharya D."/>
            <person name="Goodenough U.W."/>
            <person name="Van de Peer Y."/>
            <person name="Grigoriev I.V."/>
        </authorList>
    </citation>
    <scope>NUCLEOTIDE SEQUENCE [LARGE SCALE GENOMIC DNA]</scope>
    <source>
        <strain evidence="5 6">CCMP1545</strain>
    </source>
</reference>
<gene>
    <name evidence="5" type="ORF">MICPUCDRAFT_62925</name>
</gene>
<dbReference type="SUPFAM" id="SSF52540">
    <property type="entry name" value="P-loop containing nucleoside triphosphate hydrolases"/>
    <property type="match status" value="1"/>
</dbReference>
<evidence type="ECO:0000256" key="1">
    <source>
        <dbReference type="ARBA" id="ARBA00022741"/>
    </source>
</evidence>
<feature type="region of interest" description="Disordered" evidence="4">
    <location>
        <begin position="189"/>
        <end position="212"/>
    </location>
</feature>
<comment type="similarity">
    <text evidence="3">Belongs to the KTI12 family.</text>
</comment>
<evidence type="ECO:0000313" key="5">
    <source>
        <dbReference type="EMBL" id="EEH54324.1"/>
    </source>
</evidence>
<feature type="region of interest" description="Disordered" evidence="4">
    <location>
        <begin position="1"/>
        <end position="23"/>
    </location>
</feature>
<dbReference type="STRING" id="564608.C1N0T7"/>